<name>A0A061B9A1_CYBFA</name>
<comment type="subcellular location">
    <subcellularLocation>
        <location evidence="1 7">Membrane</location>
        <topology evidence="1 7">Single-pass type I membrane protein</topology>
    </subcellularLocation>
</comment>
<evidence type="ECO:0000256" key="1">
    <source>
        <dbReference type="ARBA" id="ARBA00004479"/>
    </source>
</evidence>
<keyword evidence="6" id="KW-0472">Membrane</keyword>
<evidence type="ECO:0000256" key="3">
    <source>
        <dbReference type="ARBA" id="ARBA00022692"/>
    </source>
</evidence>
<evidence type="ECO:0000256" key="7">
    <source>
        <dbReference type="RuleBase" id="RU003827"/>
    </source>
</evidence>
<reference evidence="11" key="1">
    <citation type="journal article" date="2014" name="Genome Announc.">
        <title>Genome sequence of the yeast Cyberlindnera fabianii (Hansenula fabianii).</title>
        <authorList>
            <person name="Freel K.C."/>
            <person name="Sarilar V."/>
            <person name="Neuveglise C."/>
            <person name="Devillers H."/>
            <person name="Friedrich A."/>
            <person name="Schacherer J."/>
        </authorList>
    </citation>
    <scope>NUCLEOTIDE SEQUENCE</scope>
    <source>
        <strain evidence="11">YJS4271</strain>
    </source>
</reference>
<dbReference type="GO" id="GO:0006888">
    <property type="term" value="P:endoplasmic reticulum to Golgi vesicle-mediated transport"/>
    <property type="evidence" value="ECO:0007669"/>
    <property type="project" value="UniProtKB-ARBA"/>
</dbReference>
<proteinExistence type="inferred from homology"/>
<dbReference type="SMART" id="SM01190">
    <property type="entry name" value="EMP24_GP25L"/>
    <property type="match status" value="1"/>
</dbReference>
<organism evidence="11">
    <name type="scientific">Cyberlindnera fabianii</name>
    <name type="common">Yeast</name>
    <name type="synonym">Hansenula fabianii</name>
    <dbReference type="NCBI Taxonomy" id="36022"/>
    <lineage>
        <taxon>Eukaryota</taxon>
        <taxon>Fungi</taxon>
        <taxon>Dikarya</taxon>
        <taxon>Ascomycota</taxon>
        <taxon>Saccharomycotina</taxon>
        <taxon>Saccharomycetes</taxon>
        <taxon>Phaffomycetales</taxon>
        <taxon>Phaffomycetaceae</taxon>
        <taxon>Cyberlindnera</taxon>
    </lineage>
</organism>
<keyword evidence="8" id="KW-0175">Coiled coil</keyword>
<evidence type="ECO:0000313" key="11">
    <source>
        <dbReference type="EMBL" id="CDR46498.1"/>
    </source>
</evidence>
<gene>
    <name evidence="11" type="ORF">CYFA0S_23e01596g</name>
</gene>
<dbReference type="EMBL" id="LK052908">
    <property type="protein sequence ID" value="CDR46498.1"/>
    <property type="molecule type" value="Genomic_DNA"/>
</dbReference>
<evidence type="ECO:0000256" key="6">
    <source>
        <dbReference type="ARBA" id="ARBA00023136"/>
    </source>
</evidence>
<feature type="domain" description="GOLD" evidence="10">
    <location>
        <begin position="28"/>
        <end position="124"/>
    </location>
</feature>
<keyword evidence="3 7" id="KW-0812">Transmembrane</keyword>
<evidence type="ECO:0000259" key="10">
    <source>
        <dbReference type="PROSITE" id="PS50866"/>
    </source>
</evidence>
<evidence type="ECO:0000256" key="5">
    <source>
        <dbReference type="ARBA" id="ARBA00022989"/>
    </source>
</evidence>
<evidence type="ECO:0000256" key="8">
    <source>
        <dbReference type="SAM" id="Coils"/>
    </source>
</evidence>
<dbReference type="PROSITE" id="PS50866">
    <property type="entry name" value="GOLD"/>
    <property type="match status" value="1"/>
</dbReference>
<dbReference type="InterPro" id="IPR015720">
    <property type="entry name" value="Emp24-like"/>
</dbReference>
<feature type="coiled-coil region" evidence="8">
    <location>
        <begin position="138"/>
        <end position="165"/>
    </location>
</feature>
<comment type="similarity">
    <text evidence="2 7">Belongs to the EMP24/GP25L family.</text>
</comment>
<dbReference type="Pfam" id="PF01105">
    <property type="entry name" value="EMP24_GP25L"/>
    <property type="match status" value="1"/>
</dbReference>
<accession>A0A061B9A1</accession>
<dbReference type="VEuPathDB" id="FungiDB:BON22_4252"/>
<evidence type="ECO:0000256" key="9">
    <source>
        <dbReference type="SAM" id="SignalP"/>
    </source>
</evidence>
<dbReference type="PhylomeDB" id="A0A061B9A1"/>
<evidence type="ECO:0000256" key="4">
    <source>
        <dbReference type="ARBA" id="ARBA00022729"/>
    </source>
</evidence>
<dbReference type="AlphaFoldDB" id="A0A061B9A1"/>
<dbReference type="PANTHER" id="PTHR22811">
    <property type="entry name" value="TRANSMEMBRANE EMP24 DOMAIN-CONTAINING PROTEIN"/>
    <property type="match status" value="1"/>
</dbReference>
<protein>
    <submittedName>
        <fullName evidence="11">CYFA0S23e01596g1_1</fullName>
    </submittedName>
</protein>
<dbReference type="OrthoDB" id="3427at2759"/>
<dbReference type="GO" id="GO:0005737">
    <property type="term" value="C:cytoplasm"/>
    <property type="evidence" value="ECO:0007669"/>
    <property type="project" value="GOC"/>
</dbReference>
<keyword evidence="4 9" id="KW-0732">Signal</keyword>
<dbReference type="InterPro" id="IPR009038">
    <property type="entry name" value="GOLD_dom"/>
</dbReference>
<keyword evidence="5" id="KW-1133">Transmembrane helix</keyword>
<feature type="chain" id="PRO_5001599245" evidence="9">
    <location>
        <begin position="19"/>
        <end position="212"/>
    </location>
</feature>
<feature type="signal peptide" evidence="9">
    <location>
        <begin position="1"/>
        <end position="18"/>
    </location>
</feature>
<sequence>MKSLCAIVVLALCGVTQAIHFYTTPGTTRCFYEELTKSSLVIANVDAYASTSGRQGKFVKVPDVSLELSVYETFDNEHLVMKQKSNAYGEFAFSAVESGEHRFCITPTFKDRKSTLRVLFDIVQAGDEMIDSQKRDTISLMKNKVKEMNNKLQEIKREQELIREREAIFRDLSETTNGKVVKFCIVQLVVLAAVCWMQLKYLKSFFIKHKVV</sequence>
<dbReference type="GO" id="GO:0016020">
    <property type="term" value="C:membrane"/>
    <property type="evidence" value="ECO:0007669"/>
    <property type="project" value="UniProtKB-SubCell"/>
</dbReference>
<evidence type="ECO:0000256" key="2">
    <source>
        <dbReference type="ARBA" id="ARBA00007104"/>
    </source>
</evidence>